<gene>
    <name evidence="1" type="ORF">G7B40_028760</name>
</gene>
<accession>A0AAP5MBY2</accession>
<evidence type="ECO:0000313" key="2">
    <source>
        <dbReference type="Proteomes" id="UP000667802"/>
    </source>
</evidence>
<reference evidence="2" key="1">
    <citation type="journal article" date="2021" name="Science">
        <title>Hunting the eagle killer: A cyanobacterial neurotoxin causes vacuolar myelinopathy.</title>
        <authorList>
            <person name="Breinlinger S."/>
            <person name="Phillips T.J."/>
            <person name="Haram B.N."/>
            <person name="Mares J."/>
            <person name="Martinez Yerena J.A."/>
            <person name="Hrouzek P."/>
            <person name="Sobotka R."/>
            <person name="Henderson W.M."/>
            <person name="Schmieder P."/>
            <person name="Williams S.M."/>
            <person name="Lauderdale J.D."/>
            <person name="Wilde H.D."/>
            <person name="Gerrin W."/>
            <person name="Kust A."/>
            <person name="Washington J.W."/>
            <person name="Wagner C."/>
            <person name="Geier B."/>
            <person name="Liebeke M."/>
            <person name="Enke H."/>
            <person name="Niedermeyer T.H.J."/>
            <person name="Wilde S.B."/>
        </authorList>
    </citation>
    <scope>NUCLEOTIDE SEQUENCE [LARGE SCALE GENOMIC DNA]</scope>
    <source>
        <strain evidence="2">Thurmond2011</strain>
    </source>
</reference>
<proteinExistence type="predicted"/>
<keyword evidence="2" id="KW-1185">Reference proteome</keyword>
<protein>
    <submittedName>
        <fullName evidence="1">Uncharacterized protein</fullName>
    </submittedName>
</protein>
<sequence length="46" mass="5160">MPNPLENKLPWFGGLVKSLTGNAVKNFTISICSSNGWCFDLRKLFD</sequence>
<name>A0AAP5MBY2_9CYAN</name>
<comment type="caution">
    <text evidence="1">The sequence shown here is derived from an EMBL/GenBank/DDBJ whole genome shotgun (WGS) entry which is preliminary data.</text>
</comment>
<evidence type="ECO:0000313" key="1">
    <source>
        <dbReference type="EMBL" id="MDR9898517.1"/>
    </source>
</evidence>
<dbReference type="EMBL" id="JAALHA020000018">
    <property type="protein sequence ID" value="MDR9898517.1"/>
    <property type="molecule type" value="Genomic_DNA"/>
</dbReference>
<dbReference type="AlphaFoldDB" id="A0AAP5MBY2"/>
<dbReference type="Proteomes" id="UP000667802">
    <property type="component" value="Unassembled WGS sequence"/>
</dbReference>
<organism evidence="1 2">
    <name type="scientific">Aetokthonos hydrillicola Thurmond2011</name>
    <dbReference type="NCBI Taxonomy" id="2712845"/>
    <lineage>
        <taxon>Bacteria</taxon>
        <taxon>Bacillati</taxon>
        <taxon>Cyanobacteriota</taxon>
        <taxon>Cyanophyceae</taxon>
        <taxon>Nostocales</taxon>
        <taxon>Hapalosiphonaceae</taxon>
        <taxon>Aetokthonos</taxon>
    </lineage>
</organism>